<dbReference type="Proteomes" id="UP000185781">
    <property type="component" value="Unassembled WGS sequence"/>
</dbReference>
<dbReference type="Pfam" id="PF07291">
    <property type="entry name" value="MauE"/>
    <property type="match status" value="1"/>
</dbReference>
<accession>A0A1N7NG05</accession>
<evidence type="ECO:0000256" key="1">
    <source>
        <dbReference type="ARBA" id="ARBA00004141"/>
    </source>
</evidence>
<name>A0A1N7NG05_9FLAO</name>
<dbReference type="EMBL" id="FTOV01000004">
    <property type="protein sequence ID" value="SIS97315.1"/>
    <property type="molecule type" value="Genomic_DNA"/>
</dbReference>
<keyword evidence="2 5" id="KW-0812">Transmembrane</keyword>
<comment type="subcellular location">
    <subcellularLocation>
        <location evidence="1">Membrane</location>
        <topology evidence="1">Multi-pass membrane protein</topology>
    </subcellularLocation>
</comment>
<evidence type="ECO:0000256" key="2">
    <source>
        <dbReference type="ARBA" id="ARBA00022692"/>
    </source>
</evidence>
<proteinExistence type="predicted"/>
<dbReference type="RefSeq" id="WP_076392412.1">
    <property type="nucleotide sequence ID" value="NZ_FTOV01000004.1"/>
</dbReference>
<keyword evidence="3 5" id="KW-1133">Transmembrane helix</keyword>
<evidence type="ECO:0000313" key="7">
    <source>
        <dbReference type="EMBL" id="SIS97315.1"/>
    </source>
</evidence>
<gene>
    <name evidence="7" type="ORF">SAMN05421785_104248</name>
</gene>
<feature type="transmembrane region" description="Helical" evidence="5">
    <location>
        <begin position="49"/>
        <end position="69"/>
    </location>
</feature>
<dbReference type="OrthoDB" id="648842at2"/>
<reference evidence="7 8" key="1">
    <citation type="submission" date="2017-01" db="EMBL/GenBank/DDBJ databases">
        <authorList>
            <person name="Mah S.A."/>
            <person name="Swanson W.J."/>
            <person name="Moy G.W."/>
            <person name="Vacquier V.D."/>
        </authorList>
    </citation>
    <scope>NUCLEOTIDE SEQUENCE [LARGE SCALE GENOMIC DNA]</scope>
    <source>
        <strain evidence="7 8">DSM 18014</strain>
    </source>
</reference>
<feature type="domain" description="Methylamine utilisation protein MauE" evidence="6">
    <location>
        <begin position="5"/>
        <end position="133"/>
    </location>
</feature>
<dbReference type="STRING" id="373672.SAMN05421785_104248"/>
<keyword evidence="4 5" id="KW-0472">Membrane</keyword>
<feature type="transmembrane region" description="Helical" evidence="5">
    <location>
        <begin position="76"/>
        <end position="98"/>
    </location>
</feature>
<dbReference type="InterPro" id="IPR009908">
    <property type="entry name" value="Methylamine_util_MauE"/>
</dbReference>
<dbReference type="AlphaFoldDB" id="A0A1N7NG05"/>
<dbReference type="GO" id="GO:0016020">
    <property type="term" value="C:membrane"/>
    <property type="evidence" value="ECO:0007669"/>
    <property type="project" value="UniProtKB-SubCell"/>
</dbReference>
<feature type="transmembrane region" description="Helical" evidence="5">
    <location>
        <begin position="118"/>
        <end position="137"/>
    </location>
</feature>
<sequence>MIKGLLRFLLAVIFILSGFVKAVDLVGFSFKMEEYFAPNVFNMPFFEKFALPLSIFVVVLELLLGFMLLIKLKLKFTLSALIALCIFFGFLTFYSAYYNVVTDCGCFGDAIKFTPWQSFIKDIVLLIGLIAVFILYRKEFKKKDAYSFSTKKETGNKFKYILLGVFSVAMILVGAHGIVHEPVIDFRDYKIGTDLRAEKAKIAKNPSQYKTFYSLKNAETGEVLKVNQDDYIKKTEYWAEGSPWKIEEGKNESVLVKEGYKSEIAKFKLEDTTGMDMTQEVINAPKAILIFTYYPQNVSPELIKQLETKIKTQGTTAVYGVSTLPNTFKTIKNLMMDATAIKTIARSNPFVLVLENGKIIDKQPAKDYLK</sequence>
<evidence type="ECO:0000313" key="8">
    <source>
        <dbReference type="Proteomes" id="UP000185781"/>
    </source>
</evidence>
<dbReference type="GO" id="GO:0030416">
    <property type="term" value="P:methylamine metabolic process"/>
    <property type="evidence" value="ECO:0007669"/>
    <property type="project" value="InterPro"/>
</dbReference>
<evidence type="ECO:0000256" key="3">
    <source>
        <dbReference type="ARBA" id="ARBA00022989"/>
    </source>
</evidence>
<organism evidence="7 8">
    <name type="scientific">Chryseobacterium gambrini</name>
    <dbReference type="NCBI Taxonomy" id="373672"/>
    <lineage>
        <taxon>Bacteria</taxon>
        <taxon>Pseudomonadati</taxon>
        <taxon>Bacteroidota</taxon>
        <taxon>Flavobacteriia</taxon>
        <taxon>Flavobacteriales</taxon>
        <taxon>Weeksellaceae</taxon>
        <taxon>Chryseobacterium group</taxon>
        <taxon>Chryseobacterium</taxon>
    </lineage>
</organism>
<evidence type="ECO:0000256" key="4">
    <source>
        <dbReference type="ARBA" id="ARBA00023136"/>
    </source>
</evidence>
<dbReference type="NCBIfam" id="NF045576">
    <property type="entry name" value="BT_3928_fam"/>
    <property type="match status" value="1"/>
</dbReference>
<protein>
    <submittedName>
        <fullName evidence="7">Uncharacterized membrane protein YphA, DoxX/SURF4 family</fullName>
    </submittedName>
</protein>
<evidence type="ECO:0000259" key="6">
    <source>
        <dbReference type="Pfam" id="PF07291"/>
    </source>
</evidence>
<feature type="transmembrane region" description="Helical" evidence="5">
    <location>
        <begin position="158"/>
        <end position="179"/>
    </location>
</feature>
<evidence type="ECO:0000256" key="5">
    <source>
        <dbReference type="SAM" id="Phobius"/>
    </source>
</evidence>